<comment type="subcellular location">
    <subcellularLocation>
        <location evidence="1">Membrane</location>
        <topology evidence="1">Multi-pass membrane protein</topology>
    </subcellularLocation>
</comment>
<dbReference type="SUPFAM" id="SSF103473">
    <property type="entry name" value="MFS general substrate transporter"/>
    <property type="match status" value="1"/>
</dbReference>
<protein>
    <recommendedName>
        <fullName evidence="7">Major facilitator superfamily (MFS) profile domain-containing protein</fullName>
    </recommendedName>
</protein>
<keyword evidence="4 6" id="KW-1133">Transmembrane helix</keyword>
<evidence type="ECO:0000256" key="5">
    <source>
        <dbReference type="ARBA" id="ARBA00023136"/>
    </source>
</evidence>
<keyword evidence="9" id="KW-1185">Reference proteome</keyword>
<dbReference type="InterPro" id="IPR011701">
    <property type="entry name" value="MFS"/>
</dbReference>
<dbReference type="GO" id="GO:0022857">
    <property type="term" value="F:transmembrane transporter activity"/>
    <property type="evidence" value="ECO:0007669"/>
    <property type="project" value="InterPro"/>
</dbReference>
<dbReference type="GO" id="GO:0005886">
    <property type="term" value="C:plasma membrane"/>
    <property type="evidence" value="ECO:0007669"/>
    <property type="project" value="TreeGrafter"/>
</dbReference>
<keyword evidence="2" id="KW-0813">Transport</keyword>
<dbReference type="PROSITE" id="PS50850">
    <property type="entry name" value="MFS"/>
    <property type="match status" value="1"/>
</dbReference>
<feature type="domain" description="Major facilitator superfamily (MFS) profile" evidence="7">
    <location>
        <begin position="1"/>
        <end position="375"/>
    </location>
</feature>
<evidence type="ECO:0000256" key="3">
    <source>
        <dbReference type="ARBA" id="ARBA00022692"/>
    </source>
</evidence>
<accession>A0A423VL55</accession>
<evidence type="ECO:0000313" key="8">
    <source>
        <dbReference type="EMBL" id="ROV91736.1"/>
    </source>
</evidence>
<keyword evidence="5 6" id="KW-0472">Membrane</keyword>
<dbReference type="OrthoDB" id="440553at2759"/>
<evidence type="ECO:0000256" key="2">
    <source>
        <dbReference type="ARBA" id="ARBA00022448"/>
    </source>
</evidence>
<comment type="caution">
    <text evidence="8">The sequence shown here is derived from an EMBL/GenBank/DDBJ whole genome shotgun (WGS) entry which is preliminary data.</text>
</comment>
<gene>
    <name evidence="8" type="ORF">VSDG_06464</name>
</gene>
<proteinExistence type="predicted"/>
<feature type="transmembrane region" description="Helical" evidence="6">
    <location>
        <begin position="258"/>
        <end position="279"/>
    </location>
</feature>
<keyword evidence="3 6" id="KW-0812">Transmembrane</keyword>
<dbReference type="STRING" id="252740.A0A423VL55"/>
<evidence type="ECO:0000259" key="7">
    <source>
        <dbReference type="PROSITE" id="PS50850"/>
    </source>
</evidence>
<feature type="transmembrane region" description="Helical" evidence="6">
    <location>
        <begin position="167"/>
        <end position="189"/>
    </location>
</feature>
<organism evidence="8 9">
    <name type="scientific">Cytospora chrysosperma</name>
    <name type="common">Cytospora canker fungus</name>
    <name type="synonym">Sphaeria chrysosperma</name>
    <dbReference type="NCBI Taxonomy" id="252740"/>
    <lineage>
        <taxon>Eukaryota</taxon>
        <taxon>Fungi</taxon>
        <taxon>Dikarya</taxon>
        <taxon>Ascomycota</taxon>
        <taxon>Pezizomycotina</taxon>
        <taxon>Sordariomycetes</taxon>
        <taxon>Sordariomycetidae</taxon>
        <taxon>Diaporthales</taxon>
        <taxon>Cytosporaceae</taxon>
        <taxon>Cytospora</taxon>
    </lineage>
</organism>
<evidence type="ECO:0000313" key="9">
    <source>
        <dbReference type="Proteomes" id="UP000284375"/>
    </source>
</evidence>
<dbReference type="Pfam" id="PF07690">
    <property type="entry name" value="MFS_1"/>
    <property type="match status" value="1"/>
</dbReference>
<evidence type="ECO:0000256" key="4">
    <source>
        <dbReference type="ARBA" id="ARBA00022989"/>
    </source>
</evidence>
<dbReference type="PANTHER" id="PTHR23502">
    <property type="entry name" value="MAJOR FACILITATOR SUPERFAMILY"/>
    <property type="match status" value="1"/>
</dbReference>
<dbReference type="Gene3D" id="1.20.1250.20">
    <property type="entry name" value="MFS general substrate transporter like domains"/>
    <property type="match status" value="1"/>
</dbReference>
<dbReference type="InterPro" id="IPR020846">
    <property type="entry name" value="MFS_dom"/>
</dbReference>
<evidence type="ECO:0000256" key="6">
    <source>
        <dbReference type="SAM" id="Phobius"/>
    </source>
</evidence>
<dbReference type="EMBL" id="LJZO01000041">
    <property type="protein sequence ID" value="ROV91736.1"/>
    <property type="molecule type" value="Genomic_DNA"/>
</dbReference>
<feature type="transmembrane region" description="Helical" evidence="6">
    <location>
        <begin position="350"/>
        <end position="371"/>
    </location>
</feature>
<feature type="transmembrane region" description="Helical" evidence="6">
    <location>
        <begin position="285"/>
        <end position="311"/>
    </location>
</feature>
<evidence type="ECO:0000256" key="1">
    <source>
        <dbReference type="ARBA" id="ARBA00004141"/>
    </source>
</evidence>
<name>A0A423VL55_CYTCH</name>
<dbReference type="InterPro" id="IPR036259">
    <property type="entry name" value="MFS_trans_sf"/>
</dbReference>
<feature type="transmembrane region" description="Helical" evidence="6">
    <location>
        <begin position="57"/>
        <end position="75"/>
    </location>
</feature>
<sequence>MVCLTINFAANLGLALQNDYDYLMVLRCLQSSGSSGTIALGQAVLDDLTTSDQRGKYLAYLSIGNIMGPALGPVIGGLLSQYLGWRAIFWFLTILGGVLMSVILVFFGETNRAIVGDGSNPPQKWNRSFSQFFRKDDLLVPNPHSLEKRVTGVNPFKSLRILAGKENFIVCVYVGLLFAGSSALTAVLASQLPERYNYNEVQVGLCYLPIGVGSLVSRWTVGKLVDWKLNREVEKQGVIIVKNRRQDLSNQDVEKARLVIAFPMILATCTFVLAFGWLLEYRIHIAAVLIICFLLANVLTSALVAITALLSDINMGNGASLGAAMNLVRCLIGAGAVAAVTPLIDAIGIGYSATIVAGIWITALPALWLVYSKGYQWRKTKAALSDQESEGAEAGAVPAVAAKQDA</sequence>
<reference evidence="8 9" key="1">
    <citation type="submission" date="2015-09" db="EMBL/GenBank/DDBJ databases">
        <title>Host preference determinants of Valsa canker pathogens revealed by comparative genomics.</title>
        <authorList>
            <person name="Yin Z."/>
            <person name="Huang L."/>
        </authorList>
    </citation>
    <scope>NUCLEOTIDE SEQUENCE [LARGE SCALE GENOMIC DNA]</scope>
    <source>
        <strain evidence="8 9">YSFL</strain>
    </source>
</reference>
<dbReference type="AlphaFoldDB" id="A0A423VL55"/>
<dbReference type="Proteomes" id="UP000284375">
    <property type="component" value="Unassembled WGS sequence"/>
</dbReference>
<feature type="transmembrane region" description="Helical" evidence="6">
    <location>
        <begin position="87"/>
        <end position="107"/>
    </location>
</feature>
<dbReference type="PANTHER" id="PTHR23502:SF51">
    <property type="entry name" value="QUINIDINE RESISTANCE PROTEIN 1-RELATED"/>
    <property type="match status" value="1"/>
</dbReference>